<organism evidence="16 17">
    <name type="scientific">Sphingobium terrigena</name>
    <dbReference type="NCBI Taxonomy" id="2304063"/>
    <lineage>
        <taxon>Bacteria</taxon>
        <taxon>Pseudomonadati</taxon>
        <taxon>Pseudomonadota</taxon>
        <taxon>Alphaproteobacteria</taxon>
        <taxon>Sphingomonadales</taxon>
        <taxon>Sphingomonadaceae</taxon>
        <taxon>Sphingobium</taxon>
    </lineage>
</organism>
<evidence type="ECO:0000313" key="17">
    <source>
        <dbReference type="Proteomes" id="UP000283469"/>
    </source>
</evidence>
<evidence type="ECO:0000256" key="9">
    <source>
        <dbReference type="ARBA" id="ARBA00023136"/>
    </source>
</evidence>
<evidence type="ECO:0000256" key="2">
    <source>
        <dbReference type="ARBA" id="ARBA00022448"/>
    </source>
</evidence>
<keyword evidence="17" id="KW-1185">Reference proteome</keyword>
<feature type="chain" id="PRO_5019402042" evidence="13">
    <location>
        <begin position="23"/>
        <end position="860"/>
    </location>
</feature>
<sequence length="860" mass="92190">MKRVVSTSVLAIAACLGAPLLAQQPDEQQAQSGGLEEIVVTATKRSENLQDVPVAVSAISASALTAKGVFDTSDLNASMPNLQVSSAYGSQQPNFTLRGVGVGTELSASAASPVGVYVDEVYQTFRASQGQQLYDLEQVEVVRGPQGTLYGRNTTGGAINFITRKPEMKGANGYLTLGYGNYDRKSAEGAIELTPVEGQLGIRIAGTYVKSDPYIHNLMLAGLNTTAAGGASGLNYATGRDPNGDESYGIRGTLRFAPSDTLDVTLKGYAAKSTGGVAASLGAGPSRANPGVINYENPAFPLAPLFQLLGDNGTGLLPSTYSRVGLSDKQIEQDTIGRAVTRAEGVVLTVKTELADKLNLTSITGYDSGLYLQTATDCDSSPLRLCSNGYRSSFEAFNQDLRLDYSSGPFKMIVGAYYGWDRVTSDNDIDIFNFLSDVRAAVGLPATWFNPAGGFNSTALSAGSVPTGVRGKQHFKQNRESWAVYSEGSYEITPTVKLTAGLRYTTDTTDYKDGLTTYYDDAGNPRMLAVSAYGAPFFLAPVYDESGNVVIPATGGPNPGGINKSGKTSRISGRAILDWKPIDGVMFYGSYSRGYRAGTFNGLAYISSPQVYFVKPEEVNAFEVGFKTRFLDNRLQINGSFFYYDYKNQQSQVVDPSVTANIITLDGTMKGLELDVEFAATNRLTLSASLGILDSKYKGYDQAKCVGLNLSGLFPAQDGSCVQSGAGNVSVGGNPFPYAPKTSVNLAFDWDAIDIGEGKIKVHGDTAYTGRFYYDTFKDYSRGVLPNLASGRYTQGEGDYWVFNSRISFVTDRYTLSVWGKNLSDKLYFPAGYPNEGITGAGYIVRALPRTYGIEVTLRF</sequence>
<evidence type="ECO:0000256" key="7">
    <source>
        <dbReference type="ARBA" id="ARBA00023065"/>
    </source>
</evidence>
<feature type="domain" description="TonB-dependent receptor plug" evidence="15">
    <location>
        <begin position="49"/>
        <end position="158"/>
    </location>
</feature>
<name>A0A418YYD2_9SPHN</name>
<evidence type="ECO:0000256" key="6">
    <source>
        <dbReference type="ARBA" id="ARBA00023004"/>
    </source>
</evidence>
<keyword evidence="2 11" id="KW-0813">Transport</keyword>
<comment type="subcellular location">
    <subcellularLocation>
        <location evidence="1 11">Cell outer membrane</location>
        <topology evidence="1 11">Multi-pass membrane protein</topology>
    </subcellularLocation>
</comment>
<keyword evidence="10 11" id="KW-0998">Cell outer membrane</keyword>
<evidence type="ECO:0000256" key="4">
    <source>
        <dbReference type="ARBA" id="ARBA00022496"/>
    </source>
</evidence>
<dbReference type="PANTHER" id="PTHR32552">
    <property type="entry name" value="FERRICHROME IRON RECEPTOR-RELATED"/>
    <property type="match status" value="1"/>
</dbReference>
<keyword evidence="8 12" id="KW-0798">TonB box</keyword>
<dbReference type="Gene3D" id="2.40.170.20">
    <property type="entry name" value="TonB-dependent receptor, beta-barrel domain"/>
    <property type="match status" value="1"/>
</dbReference>
<dbReference type="Pfam" id="PF00593">
    <property type="entry name" value="TonB_dep_Rec_b-barrel"/>
    <property type="match status" value="1"/>
</dbReference>
<evidence type="ECO:0000259" key="15">
    <source>
        <dbReference type="Pfam" id="PF07715"/>
    </source>
</evidence>
<dbReference type="PROSITE" id="PS51257">
    <property type="entry name" value="PROKAR_LIPOPROTEIN"/>
    <property type="match status" value="1"/>
</dbReference>
<keyword evidence="6" id="KW-0408">Iron</keyword>
<keyword evidence="3 11" id="KW-1134">Transmembrane beta strand</keyword>
<evidence type="ECO:0000256" key="3">
    <source>
        <dbReference type="ARBA" id="ARBA00022452"/>
    </source>
</evidence>
<dbReference type="InterPro" id="IPR012910">
    <property type="entry name" value="Plug_dom"/>
</dbReference>
<keyword evidence="4" id="KW-0410">Iron transport</keyword>
<dbReference type="PANTHER" id="PTHR32552:SF81">
    <property type="entry name" value="TONB-DEPENDENT OUTER MEMBRANE RECEPTOR"/>
    <property type="match status" value="1"/>
</dbReference>
<dbReference type="GO" id="GO:0006826">
    <property type="term" value="P:iron ion transport"/>
    <property type="evidence" value="ECO:0007669"/>
    <property type="project" value="UniProtKB-KW"/>
</dbReference>
<keyword evidence="7" id="KW-0406">Ion transport</keyword>
<evidence type="ECO:0000256" key="5">
    <source>
        <dbReference type="ARBA" id="ARBA00022692"/>
    </source>
</evidence>
<comment type="caution">
    <text evidence="16">The sequence shown here is derived from an EMBL/GenBank/DDBJ whole genome shotgun (WGS) entry which is preliminary data.</text>
</comment>
<accession>A0A418YYD2</accession>
<comment type="similarity">
    <text evidence="11 12">Belongs to the TonB-dependent receptor family.</text>
</comment>
<evidence type="ECO:0000256" key="13">
    <source>
        <dbReference type="SAM" id="SignalP"/>
    </source>
</evidence>
<evidence type="ECO:0000256" key="11">
    <source>
        <dbReference type="PROSITE-ProRule" id="PRU01360"/>
    </source>
</evidence>
<reference evidence="16 17" key="1">
    <citation type="submission" date="2018-08" db="EMBL/GenBank/DDBJ databases">
        <title>Sphingobium sp. EO9.</title>
        <authorList>
            <person name="Park Y."/>
            <person name="Kim K.H."/>
            <person name="Jeon C.O."/>
        </authorList>
    </citation>
    <scope>NUCLEOTIDE SEQUENCE [LARGE SCALE GENOMIC DNA]</scope>
    <source>
        <strain evidence="16 17">EO9</strain>
    </source>
</reference>
<evidence type="ECO:0000313" key="16">
    <source>
        <dbReference type="EMBL" id="RJG57859.1"/>
    </source>
</evidence>
<dbReference type="AlphaFoldDB" id="A0A418YYD2"/>
<dbReference type="RefSeq" id="WP_119743587.1">
    <property type="nucleotide sequence ID" value="NZ_QVRA01000001.1"/>
</dbReference>
<dbReference type="InterPro" id="IPR039426">
    <property type="entry name" value="TonB-dep_rcpt-like"/>
</dbReference>
<keyword evidence="16" id="KW-0675">Receptor</keyword>
<evidence type="ECO:0000259" key="14">
    <source>
        <dbReference type="Pfam" id="PF00593"/>
    </source>
</evidence>
<dbReference type="SUPFAM" id="SSF56935">
    <property type="entry name" value="Porins"/>
    <property type="match status" value="1"/>
</dbReference>
<dbReference type="Proteomes" id="UP000283469">
    <property type="component" value="Unassembled WGS sequence"/>
</dbReference>
<keyword evidence="5 11" id="KW-0812">Transmembrane</keyword>
<evidence type="ECO:0000256" key="12">
    <source>
        <dbReference type="RuleBase" id="RU003357"/>
    </source>
</evidence>
<dbReference type="InterPro" id="IPR036942">
    <property type="entry name" value="Beta-barrel_TonB_sf"/>
</dbReference>
<gene>
    <name evidence="16" type="ORF">D0Z70_01185</name>
</gene>
<protein>
    <submittedName>
        <fullName evidence="16">TonB-dependent receptor</fullName>
    </submittedName>
</protein>
<evidence type="ECO:0000256" key="1">
    <source>
        <dbReference type="ARBA" id="ARBA00004571"/>
    </source>
</evidence>
<dbReference type="PROSITE" id="PS52016">
    <property type="entry name" value="TONB_DEPENDENT_REC_3"/>
    <property type="match status" value="1"/>
</dbReference>
<keyword evidence="13" id="KW-0732">Signal</keyword>
<keyword evidence="9 11" id="KW-0472">Membrane</keyword>
<proteinExistence type="inferred from homology"/>
<dbReference type="InterPro" id="IPR000531">
    <property type="entry name" value="Beta-barrel_TonB"/>
</dbReference>
<feature type="signal peptide" evidence="13">
    <location>
        <begin position="1"/>
        <end position="22"/>
    </location>
</feature>
<feature type="domain" description="TonB-dependent receptor-like beta-barrel" evidence="14">
    <location>
        <begin position="343"/>
        <end position="823"/>
    </location>
</feature>
<dbReference type="Pfam" id="PF07715">
    <property type="entry name" value="Plug"/>
    <property type="match status" value="1"/>
</dbReference>
<dbReference type="GO" id="GO:0009279">
    <property type="term" value="C:cell outer membrane"/>
    <property type="evidence" value="ECO:0007669"/>
    <property type="project" value="UniProtKB-SubCell"/>
</dbReference>
<evidence type="ECO:0000256" key="10">
    <source>
        <dbReference type="ARBA" id="ARBA00023237"/>
    </source>
</evidence>
<evidence type="ECO:0000256" key="8">
    <source>
        <dbReference type="ARBA" id="ARBA00023077"/>
    </source>
</evidence>
<dbReference type="EMBL" id="QVRA01000001">
    <property type="protein sequence ID" value="RJG57859.1"/>
    <property type="molecule type" value="Genomic_DNA"/>
</dbReference>